<accession>A0ABN7P972</accession>
<evidence type="ECO:0000313" key="2">
    <source>
        <dbReference type="Proteomes" id="UP001153148"/>
    </source>
</evidence>
<protein>
    <submittedName>
        <fullName evidence="1">Uncharacterized protein</fullName>
    </submittedName>
</protein>
<reference evidence="1" key="1">
    <citation type="submission" date="2021-03" db="EMBL/GenBank/DDBJ databases">
        <authorList>
            <person name="Tran Van P."/>
        </authorList>
    </citation>
    <scope>NUCLEOTIDE SEQUENCE</scope>
</reference>
<comment type="caution">
    <text evidence="1">The sequence shown here is derived from an EMBL/GenBank/DDBJ whole genome shotgun (WGS) entry which is preliminary data.</text>
</comment>
<proteinExistence type="predicted"/>
<name>A0ABN7P972_TIMPD</name>
<organism evidence="1 2">
    <name type="scientific">Timema podura</name>
    <name type="common">Walking stick</name>
    <dbReference type="NCBI Taxonomy" id="61482"/>
    <lineage>
        <taxon>Eukaryota</taxon>
        <taxon>Metazoa</taxon>
        <taxon>Ecdysozoa</taxon>
        <taxon>Arthropoda</taxon>
        <taxon>Hexapoda</taxon>
        <taxon>Insecta</taxon>
        <taxon>Pterygota</taxon>
        <taxon>Neoptera</taxon>
        <taxon>Polyneoptera</taxon>
        <taxon>Phasmatodea</taxon>
        <taxon>Timematodea</taxon>
        <taxon>Timematoidea</taxon>
        <taxon>Timematidae</taxon>
        <taxon>Timema</taxon>
    </lineage>
</organism>
<dbReference type="Proteomes" id="UP001153148">
    <property type="component" value="Unassembled WGS sequence"/>
</dbReference>
<evidence type="ECO:0000313" key="1">
    <source>
        <dbReference type="EMBL" id="CAG2064378.1"/>
    </source>
</evidence>
<sequence length="122" mass="13587">MTAGLRFESRLGVLRVACPFFLHANAECERLIGYPEDSDSENEEGVLEKLAGAIGHLFTGWSLHGRRTWLPGLYRQSRLVLDEPDDLARVAPWQAEITVFFSQPQGAPKPPILTGPPRRSGF</sequence>
<dbReference type="EMBL" id="CAJPIN010033635">
    <property type="protein sequence ID" value="CAG2064378.1"/>
    <property type="molecule type" value="Genomic_DNA"/>
</dbReference>
<gene>
    <name evidence="1" type="ORF">TPAB3V08_LOCUS11325</name>
</gene>
<keyword evidence="2" id="KW-1185">Reference proteome</keyword>